<feature type="transmembrane region" description="Helical" evidence="4">
    <location>
        <begin position="138"/>
        <end position="160"/>
    </location>
</feature>
<evidence type="ECO:0000313" key="6">
    <source>
        <dbReference type="Proteomes" id="UP000220034"/>
    </source>
</evidence>
<gene>
    <name evidence="5" type="ORF">SAMN06273572_10142</name>
</gene>
<feature type="transmembrane region" description="Helical" evidence="4">
    <location>
        <begin position="272"/>
        <end position="289"/>
    </location>
</feature>
<feature type="transmembrane region" description="Helical" evidence="4">
    <location>
        <begin position="240"/>
        <end position="260"/>
    </location>
</feature>
<dbReference type="RefSeq" id="WP_097927802.1">
    <property type="nucleotide sequence ID" value="NZ_OCTN01000001.1"/>
</dbReference>
<reference evidence="6" key="1">
    <citation type="submission" date="2017-09" db="EMBL/GenBank/DDBJ databases">
        <authorList>
            <person name="Varghese N."/>
            <person name="Submissions S."/>
        </authorList>
    </citation>
    <scope>NUCLEOTIDE SEQUENCE [LARGE SCALE GENOMIC DNA]</scope>
    <source>
        <strain evidence="6">C7</strain>
    </source>
</reference>
<accession>A0A2C9CL06</accession>
<evidence type="ECO:0000256" key="4">
    <source>
        <dbReference type="SAM" id="Phobius"/>
    </source>
</evidence>
<dbReference type="GO" id="GO:0022857">
    <property type="term" value="F:transmembrane transporter activity"/>
    <property type="evidence" value="ECO:0007669"/>
    <property type="project" value="InterPro"/>
</dbReference>
<dbReference type="Pfam" id="PF07690">
    <property type="entry name" value="MFS_1"/>
    <property type="match status" value="1"/>
</dbReference>
<evidence type="ECO:0000256" key="2">
    <source>
        <dbReference type="ARBA" id="ARBA00022989"/>
    </source>
</evidence>
<dbReference type="Proteomes" id="UP000220034">
    <property type="component" value="Unassembled WGS sequence"/>
</dbReference>
<dbReference type="InterPro" id="IPR011701">
    <property type="entry name" value="MFS"/>
</dbReference>
<dbReference type="Gene3D" id="1.20.1250.20">
    <property type="entry name" value="MFS general substrate transporter like domains"/>
    <property type="match status" value="1"/>
</dbReference>
<dbReference type="AlphaFoldDB" id="A0A2C9CL06"/>
<feature type="transmembrane region" description="Helical" evidence="4">
    <location>
        <begin position="22"/>
        <end position="41"/>
    </location>
</feature>
<keyword evidence="3 4" id="KW-0472">Membrane</keyword>
<feature type="transmembrane region" description="Helical" evidence="4">
    <location>
        <begin position="47"/>
        <end position="68"/>
    </location>
</feature>
<organism evidence="5 6">
    <name type="scientific">Pontivivens marinum</name>
    <dbReference type="NCBI Taxonomy" id="1690039"/>
    <lineage>
        <taxon>Bacteria</taxon>
        <taxon>Pseudomonadati</taxon>
        <taxon>Pseudomonadota</taxon>
        <taxon>Alphaproteobacteria</taxon>
        <taxon>Rhodobacterales</taxon>
        <taxon>Paracoccaceae</taxon>
        <taxon>Pontivivens</taxon>
    </lineage>
</organism>
<proteinExistence type="predicted"/>
<feature type="transmembrane region" description="Helical" evidence="4">
    <location>
        <begin position="104"/>
        <end position="126"/>
    </location>
</feature>
<feature type="transmembrane region" description="Helical" evidence="4">
    <location>
        <begin position="166"/>
        <end position="186"/>
    </location>
</feature>
<evidence type="ECO:0000256" key="1">
    <source>
        <dbReference type="ARBA" id="ARBA00022692"/>
    </source>
</evidence>
<keyword evidence="2 4" id="KW-1133">Transmembrane helix</keyword>
<name>A0A2C9CL06_9RHOB</name>
<dbReference type="SUPFAM" id="SSF103473">
    <property type="entry name" value="MFS general substrate transporter"/>
    <property type="match status" value="1"/>
</dbReference>
<sequence>MAQPHHSNDQARYVRAHGAAQLLFWSGFYYLLPALSANIAAETGWPVLHISTTYTLAFIFWALCAPVVGGLIDAGHGARVMRGGAIAAIILLVAVSQVSDRMIFSALVVLLGACMAATLYEPCFAVMMRRLQPAGSDAVATVTLIAGFATLLTFPLVIGLSSVMGWQHIVLVFAGLASIGLMFLPVEGAPATQIVRDASKLPLDRGPVLIALSFGLVMMGHSILLFLLPVALSAAHSDATAAMLALAILGPAQIAGRTLWKYYGGAFSPQNCAMVMFICLCVPAALLLVLGTGSIAVYVALIIQGACYGVHTILRPSLAQIYLKPSHMGRGLGAIAMVGLLMMATGPAVGGLIWTLSGLSGLMLAILVLNAIALLLGIALRRTPPREGTL</sequence>
<feature type="transmembrane region" description="Helical" evidence="4">
    <location>
        <begin position="80"/>
        <end position="98"/>
    </location>
</feature>
<evidence type="ECO:0000313" key="5">
    <source>
        <dbReference type="EMBL" id="SOH92201.1"/>
    </source>
</evidence>
<feature type="transmembrane region" description="Helical" evidence="4">
    <location>
        <begin position="362"/>
        <end position="380"/>
    </location>
</feature>
<keyword evidence="1 4" id="KW-0812">Transmembrane</keyword>
<protein>
    <submittedName>
        <fullName evidence="5">Predicted arabinose efflux permease, MFS family</fullName>
    </submittedName>
</protein>
<feature type="transmembrane region" description="Helical" evidence="4">
    <location>
        <begin position="295"/>
        <end position="314"/>
    </location>
</feature>
<evidence type="ECO:0000256" key="3">
    <source>
        <dbReference type="ARBA" id="ARBA00023136"/>
    </source>
</evidence>
<keyword evidence="6" id="KW-1185">Reference proteome</keyword>
<feature type="transmembrane region" description="Helical" evidence="4">
    <location>
        <begin position="207"/>
        <end position="228"/>
    </location>
</feature>
<dbReference type="InterPro" id="IPR036259">
    <property type="entry name" value="MFS_trans_sf"/>
</dbReference>
<dbReference type="EMBL" id="OCTN01000001">
    <property type="protein sequence ID" value="SOH92201.1"/>
    <property type="molecule type" value="Genomic_DNA"/>
</dbReference>
<dbReference type="OrthoDB" id="7200137at2"/>
<feature type="transmembrane region" description="Helical" evidence="4">
    <location>
        <begin position="334"/>
        <end position="356"/>
    </location>
</feature>